<dbReference type="Proteomes" id="UP000054399">
    <property type="component" value="Unassembled WGS sequence"/>
</dbReference>
<gene>
    <name evidence="7" type="ORF">I308_103516</name>
</gene>
<evidence type="ECO:0000256" key="4">
    <source>
        <dbReference type="ARBA" id="ARBA00022763"/>
    </source>
</evidence>
<dbReference type="InterPro" id="IPR012310">
    <property type="entry name" value="DNA_ligase_ATP-dep_cent"/>
</dbReference>
<evidence type="ECO:0000256" key="3">
    <source>
        <dbReference type="ARBA" id="ARBA00022705"/>
    </source>
</evidence>
<proteinExistence type="predicted"/>
<evidence type="ECO:0000259" key="6">
    <source>
        <dbReference type="Pfam" id="PF01068"/>
    </source>
</evidence>
<evidence type="ECO:0000256" key="2">
    <source>
        <dbReference type="ARBA" id="ARBA00022598"/>
    </source>
</evidence>
<dbReference type="InterPro" id="IPR012340">
    <property type="entry name" value="NA-bd_OB-fold"/>
</dbReference>
<accession>A0ABR3BUS7</accession>
<comment type="cofactor">
    <cofactor evidence="1">
        <name>a divalent metal cation</name>
        <dbReference type="ChEBI" id="CHEBI:60240"/>
    </cofactor>
</comment>
<comment type="caution">
    <text evidence="7">The sequence shown here is derived from an EMBL/GenBank/DDBJ whole genome shotgun (WGS) entry which is preliminary data.</text>
</comment>
<dbReference type="Gene3D" id="3.30.470.30">
    <property type="entry name" value="DNA ligase/mRNA capping enzyme"/>
    <property type="match status" value="1"/>
</dbReference>
<dbReference type="GeneID" id="91990372"/>
<dbReference type="RefSeq" id="XP_066614394.1">
    <property type="nucleotide sequence ID" value="XM_066758010.1"/>
</dbReference>
<name>A0ABR3BUS7_9TREE</name>
<organism evidence="7 8">
    <name type="scientific">Cryptococcus tetragattii IND107</name>
    <dbReference type="NCBI Taxonomy" id="1296105"/>
    <lineage>
        <taxon>Eukaryota</taxon>
        <taxon>Fungi</taxon>
        <taxon>Dikarya</taxon>
        <taxon>Basidiomycota</taxon>
        <taxon>Agaricomycotina</taxon>
        <taxon>Tremellomycetes</taxon>
        <taxon>Tremellales</taxon>
        <taxon>Cryptococcaceae</taxon>
        <taxon>Cryptococcus</taxon>
        <taxon>Cryptococcus gattii species complex</taxon>
    </lineage>
</organism>
<dbReference type="PANTHER" id="PTHR47810:SF1">
    <property type="entry name" value="DNA LIGASE B"/>
    <property type="match status" value="1"/>
</dbReference>
<dbReference type="Pfam" id="PF01068">
    <property type="entry name" value="DNA_ligase_A_M"/>
    <property type="match status" value="1"/>
</dbReference>
<keyword evidence="4" id="KW-0227">DNA damage</keyword>
<evidence type="ECO:0000256" key="1">
    <source>
        <dbReference type="ARBA" id="ARBA00001968"/>
    </source>
</evidence>
<keyword evidence="2" id="KW-0436">Ligase</keyword>
<evidence type="ECO:0000256" key="5">
    <source>
        <dbReference type="ARBA" id="ARBA00023204"/>
    </source>
</evidence>
<dbReference type="InterPro" id="IPR050326">
    <property type="entry name" value="NAD_dep_DNA_ligaseB"/>
</dbReference>
<dbReference type="EMBL" id="ATAM02000005">
    <property type="protein sequence ID" value="KAL0250207.1"/>
    <property type="molecule type" value="Genomic_DNA"/>
</dbReference>
<dbReference type="Gene3D" id="2.40.50.140">
    <property type="entry name" value="Nucleic acid-binding proteins"/>
    <property type="match status" value="1"/>
</dbReference>
<sequence>MKKQNIIAGYPELRELLEYVYHPDHRTYMTFSSLKSFIDNPPKSFKPIDIPSATASKLSLIELFDQLSQKVVTGHEAKRTVVTFLMTHGVTGDAELLETFGRLLDRNLVAGFGAKTLVDVPWVEGGTKLSKTVPPPLPPYISPSSQSSQVASSPGPISRFSGGIAPILANFKPLDQFQVALGKSLEPPFSSLFKSEPIWYASRKLDGVRCLALIDVLVPSSSSKPLEFVHAHFVSRSGKPFHSLSKLSEQLRLLVRDHPDNPLREWLNNDPEIIEMREAGDVKRLVLDGEICLMRPKTEEELKTIQPRDDGSAADHMWMASDPSTEDFPSTVSAIRKSETIQHLSYFVFDVLSWAEVHAKQGIPLPGLGKKFSERIVDVERLRNWLDESIALGGIDEKERITRNLVQCKVEKPEDVEEMVKRAANEGWEGLILRADQPYKGNRSSDVRKFKKWQDAEYVVKSADTSTMRLAINGVFDEYEALANIWIEHKGHPVSVGSGFSAEERLRYAEKPEEIVGKTITVEYFSESDAIGREGTKSLRFPRVKTIWGEERDL</sequence>
<keyword evidence="5" id="KW-0234">DNA repair</keyword>
<feature type="domain" description="ATP-dependent DNA ligase family profile" evidence="6">
    <location>
        <begin position="231"/>
        <end position="451"/>
    </location>
</feature>
<dbReference type="SUPFAM" id="SSF50249">
    <property type="entry name" value="Nucleic acid-binding proteins"/>
    <property type="match status" value="1"/>
</dbReference>
<evidence type="ECO:0000313" key="7">
    <source>
        <dbReference type="EMBL" id="KAL0250207.1"/>
    </source>
</evidence>
<evidence type="ECO:0000313" key="8">
    <source>
        <dbReference type="Proteomes" id="UP000054399"/>
    </source>
</evidence>
<reference evidence="7" key="1">
    <citation type="submission" date="2015-01" db="EMBL/GenBank/DDBJ databases">
        <authorList>
            <consortium name="The Broad Institute Genomics Platform"/>
            <person name="Cuomo C."/>
            <person name="Litvintseva A."/>
            <person name="Chen Y."/>
            <person name="Heitman J."/>
            <person name="Sun S."/>
            <person name="Springer D."/>
            <person name="Dromer F."/>
            <person name="Young S."/>
            <person name="Zeng Q."/>
            <person name="Gargeya S."/>
            <person name="Abouelleil A."/>
            <person name="Alvarado L."/>
            <person name="Chapman S.B."/>
            <person name="Gainer-Dewar J."/>
            <person name="Goldberg J."/>
            <person name="Griggs A."/>
            <person name="Gujja S."/>
            <person name="Hansen M."/>
            <person name="Howarth C."/>
            <person name="Imamovic A."/>
            <person name="Larimer J."/>
            <person name="Murphy C."/>
            <person name="Naylor J."/>
            <person name="Pearson M."/>
            <person name="Priest M."/>
            <person name="Roberts A."/>
            <person name="Saif S."/>
            <person name="Shea T."/>
            <person name="Sykes S."/>
            <person name="Wortman J."/>
            <person name="Nusbaum C."/>
            <person name="Birren B."/>
        </authorList>
    </citation>
    <scope>NUCLEOTIDE SEQUENCE</scope>
    <source>
        <strain evidence="7">IND107</strain>
    </source>
</reference>
<keyword evidence="3" id="KW-0235">DNA replication</keyword>
<dbReference type="SUPFAM" id="SSF56091">
    <property type="entry name" value="DNA ligase/mRNA capping enzyme, catalytic domain"/>
    <property type="match status" value="1"/>
</dbReference>
<protein>
    <recommendedName>
        <fullName evidence="6">ATP-dependent DNA ligase family profile domain-containing protein</fullName>
    </recommendedName>
</protein>
<reference evidence="7" key="2">
    <citation type="submission" date="2024-01" db="EMBL/GenBank/DDBJ databases">
        <title>Comparative genomics of Cryptococcus and Kwoniella reveals pathogenesis evolution and contrasting modes of karyotype evolution via chromosome fusion or intercentromeric recombination.</title>
        <authorList>
            <person name="Coelho M.A."/>
            <person name="David-Palma M."/>
            <person name="Shea T."/>
            <person name="Bowers K."/>
            <person name="Mcginley-Smith S."/>
            <person name="Mohammad A.W."/>
            <person name="Gnirke A."/>
            <person name="Yurkov A.M."/>
            <person name="Nowrousian M."/>
            <person name="Sun S."/>
            <person name="Cuomo C.A."/>
            <person name="Heitman J."/>
        </authorList>
    </citation>
    <scope>NUCLEOTIDE SEQUENCE</scope>
    <source>
        <strain evidence="7">IND107</strain>
    </source>
</reference>
<dbReference type="CDD" id="cd08041">
    <property type="entry name" value="OBF_kDNA_ligase_like"/>
    <property type="match status" value="1"/>
</dbReference>
<dbReference type="PANTHER" id="PTHR47810">
    <property type="entry name" value="DNA LIGASE"/>
    <property type="match status" value="1"/>
</dbReference>
<keyword evidence="8" id="KW-1185">Reference proteome</keyword>